<dbReference type="InterPro" id="IPR030931">
    <property type="entry name" value="Group_II_RT_mat"/>
</dbReference>
<dbReference type="OrthoDB" id="5366084at2"/>
<gene>
    <name evidence="3" type="ordered locus">Hoch_1127</name>
</gene>
<dbReference type="STRING" id="502025.Hoch_1127"/>
<dbReference type="eggNOG" id="COG3344">
    <property type="taxonomic scope" value="Bacteria"/>
</dbReference>
<accession>D0LS09</accession>
<comment type="similarity">
    <text evidence="1">Belongs to the bacterial reverse transcriptase family.</text>
</comment>
<evidence type="ECO:0000313" key="4">
    <source>
        <dbReference type="Proteomes" id="UP000001880"/>
    </source>
</evidence>
<dbReference type="Proteomes" id="UP000001880">
    <property type="component" value="Chromosome"/>
</dbReference>
<evidence type="ECO:0000259" key="2">
    <source>
        <dbReference type="PROSITE" id="PS50878"/>
    </source>
</evidence>
<keyword evidence="3" id="KW-0695">RNA-directed DNA polymerase</keyword>
<dbReference type="EC" id="2.7.7.49" evidence="3"/>
<dbReference type="InterPro" id="IPR051083">
    <property type="entry name" value="GrpII_Intron_Splice-Mob/Def"/>
</dbReference>
<dbReference type="Pfam" id="PF00078">
    <property type="entry name" value="RVT_1"/>
    <property type="match status" value="1"/>
</dbReference>
<protein>
    <submittedName>
        <fullName evidence="3">RNA-directed DNA polymerase</fullName>
        <ecNumber evidence="3">2.7.7.49</ecNumber>
    </submittedName>
</protein>
<sequence length="449" mass="52607">MKETPSSEIISTRLEQIAKRAREMPEVALTTLAHHIDLVWLREAYRRTRKNAAPGIDGQTGRAYAEALESNLESLLERAKDGDRYRAMPVRRVAIPKGDGRMRPLGIPTFEDKVLQRAVVMVLEAVYEQDFLDCSYGYRRGRSAHDAVKAVRAHTMKLRGGWVLEADIEAFFDTVDHAKLREILRQRVRDGVLLRWIGKWLNAGVMEEGNVYYPEGGTPQGGVISPVLANIFLNEVIDQWFEHVVRPRLKGQGYLVRYADDLVMIFEREDDARRVETVLPKRLSKYGLRIHPEKTRLIQFLRPGYGTRPTRRDGNRPGTFDFLGFTHYWARSRKGSWVVMQKTAAKRLRRALGRFVEWCRDHRHDRLLAQREMLGKMLNGHYQYYGIIGNYRSLQRLYRMVQQVWYKWLSRRSRKARKSWVWMKALLTRLPLPRPRIVHSWYTPRVANP</sequence>
<organism evidence="3 4">
    <name type="scientific">Haliangium ochraceum (strain DSM 14365 / JCM 11303 / SMP-2)</name>
    <dbReference type="NCBI Taxonomy" id="502025"/>
    <lineage>
        <taxon>Bacteria</taxon>
        <taxon>Pseudomonadati</taxon>
        <taxon>Myxococcota</taxon>
        <taxon>Polyangia</taxon>
        <taxon>Haliangiales</taxon>
        <taxon>Kofleriaceae</taxon>
        <taxon>Haliangium</taxon>
    </lineage>
</organism>
<keyword evidence="3" id="KW-0808">Transferase</keyword>
<evidence type="ECO:0000256" key="1">
    <source>
        <dbReference type="ARBA" id="ARBA00034120"/>
    </source>
</evidence>
<proteinExistence type="inferred from homology"/>
<dbReference type="InterPro" id="IPR000477">
    <property type="entry name" value="RT_dom"/>
</dbReference>
<dbReference type="EMBL" id="CP001804">
    <property type="protein sequence ID" value="ACY13706.1"/>
    <property type="molecule type" value="Genomic_DNA"/>
</dbReference>
<dbReference type="AlphaFoldDB" id="D0LS09"/>
<feature type="domain" description="Reverse transcriptase" evidence="2">
    <location>
        <begin position="76"/>
        <end position="327"/>
    </location>
</feature>
<dbReference type="KEGG" id="hoh:Hoch_1127"/>
<dbReference type="InterPro" id="IPR043502">
    <property type="entry name" value="DNA/RNA_pol_sf"/>
</dbReference>
<dbReference type="GO" id="GO:0003964">
    <property type="term" value="F:RNA-directed DNA polymerase activity"/>
    <property type="evidence" value="ECO:0007669"/>
    <property type="project" value="UniProtKB-KW"/>
</dbReference>
<evidence type="ECO:0000313" key="3">
    <source>
        <dbReference type="EMBL" id="ACY13706.1"/>
    </source>
</evidence>
<name>D0LS09_HALO1</name>
<dbReference type="PANTHER" id="PTHR34047:SF8">
    <property type="entry name" value="PROTEIN YKFC"/>
    <property type="match status" value="1"/>
</dbReference>
<keyword evidence="3" id="KW-0548">Nucleotidyltransferase</keyword>
<dbReference type="CDD" id="cd01651">
    <property type="entry name" value="RT_G2_intron"/>
    <property type="match status" value="1"/>
</dbReference>
<dbReference type="SUPFAM" id="SSF56672">
    <property type="entry name" value="DNA/RNA polymerases"/>
    <property type="match status" value="1"/>
</dbReference>
<dbReference type="PANTHER" id="PTHR34047">
    <property type="entry name" value="NUCLEAR INTRON MATURASE 1, MITOCHONDRIAL-RELATED"/>
    <property type="match status" value="1"/>
</dbReference>
<dbReference type="NCBIfam" id="TIGR04416">
    <property type="entry name" value="group_II_RT_mat"/>
    <property type="match status" value="1"/>
</dbReference>
<dbReference type="PROSITE" id="PS50878">
    <property type="entry name" value="RT_POL"/>
    <property type="match status" value="1"/>
</dbReference>
<reference evidence="3 4" key="1">
    <citation type="journal article" date="2010" name="Stand. Genomic Sci.">
        <title>Complete genome sequence of Haliangium ochraceum type strain (SMP-2).</title>
        <authorList>
            <consortium name="US DOE Joint Genome Institute (JGI-PGF)"/>
            <person name="Ivanova N."/>
            <person name="Daum C."/>
            <person name="Lang E."/>
            <person name="Abt B."/>
            <person name="Kopitz M."/>
            <person name="Saunders E."/>
            <person name="Lapidus A."/>
            <person name="Lucas S."/>
            <person name="Glavina Del Rio T."/>
            <person name="Nolan M."/>
            <person name="Tice H."/>
            <person name="Copeland A."/>
            <person name="Cheng J.F."/>
            <person name="Chen F."/>
            <person name="Bruce D."/>
            <person name="Goodwin L."/>
            <person name="Pitluck S."/>
            <person name="Mavromatis K."/>
            <person name="Pati A."/>
            <person name="Mikhailova N."/>
            <person name="Chen A."/>
            <person name="Palaniappan K."/>
            <person name="Land M."/>
            <person name="Hauser L."/>
            <person name="Chang Y.J."/>
            <person name="Jeffries C.D."/>
            <person name="Detter J.C."/>
            <person name="Brettin T."/>
            <person name="Rohde M."/>
            <person name="Goker M."/>
            <person name="Bristow J."/>
            <person name="Markowitz V."/>
            <person name="Eisen J.A."/>
            <person name="Hugenholtz P."/>
            <person name="Kyrpides N.C."/>
            <person name="Klenk H.P."/>
        </authorList>
    </citation>
    <scope>NUCLEOTIDE SEQUENCE [LARGE SCALE GENOMIC DNA]</scope>
    <source>
        <strain evidence="4">DSM 14365 / CIP 107738 / JCM 11303 / AJ 13395 / SMP-2</strain>
    </source>
</reference>
<keyword evidence="4" id="KW-1185">Reference proteome</keyword>
<dbReference type="HOGENOM" id="CLU_013584_6_0_7"/>
<dbReference type="RefSeq" id="WP_012826318.1">
    <property type="nucleotide sequence ID" value="NC_013440.1"/>
</dbReference>